<proteinExistence type="predicted"/>
<reference evidence="1 2" key="1">
    <citation type="journal article" date="2023" name="G3 (Bethesda)">
        <title>A haplotype-resolved chromosome-scale genome for Quercus rubra L. provides insights into the genetics of adaptive traits for red oak species.</title>
        <authorList>
            <person name="Kapoor B."/>
            <person name="Jenkins J."/>
            <person name="Schmutz J."/>
            <person name="Zhebentyayeva T."/>
            <person name="Kuelheim C."/>
            <person name="Coggeshall M."/>
            <person name="Heim C."/>
            <person name="Lasky J.R."/>
            <person name="Leites L."/>
            <person name="Islam-Faridi N."/>
            <person name="Romero-Severson J."/>
            <person name="DeLeo V.L."/>
            <person name="Lucas S.M."/>
            <person name="Lazic D."/>
            <person name="Gailing O."/>
            <person name="Carlson J."/>
            <person name="Staton M."/>
        </authorList>
    </citation>
    <scope>NUCLEOTIDE SEQUENCE [LARGE SCALE GENOMIC DNA]</scope>
    <source>
        <strain evidence="1">Pseudo-F2</strain>
    </source>
</reference>
<evidence type="ECO:0000313" key="1">
    <source>
        <dbReference type="EMBL" id="KAK4591747.1"/>
    </source>
</evidence>
<name>A0AAN7IYZ7_QUERU</name>
<sequence length="100" mass="10924">MVSYAMADAAKDRIVCKATGRAGYMSALCWWSSKSTYIQIVALVSNKSKDNKKCLCIIIRDRNDPELGLQINMTLTFGLSSIFHAPSNQSDSCPSGNVNT</sequence>
<organism evidence="1 2">
    <name type="scientific">Quercus rubra</name>
    <name type="common">Northern red oak</name>
    <name type="synonym">Quercus borealis</name>
    <dbReference type="NCBI Taxonomy" id="3512"/>
    <lineage>
        <taxon>Eukaryota</taxon>
        <taxon>Viridiplantae</taxon>
        <taxon>Streptophyta</taxon>
        <taxon>Embryophyta</taxon>
        <taxon>Tracheophyta</taxon>
        <taxon>Spermatophyta</taxon>
        <taxon>Magnoliopsida</taxon>
        <taxon>eudicotyledons</taxon>
        <taxon>Gunneridae</taxon>
        <taxon>Pentapetalae</taxon>
        <taxon>rosids</taxon>
        <taxon>fabids</taxon>
        <taxon>Fagales</taxon>
        <taxon>Fagaceae</taxon>
        <taxon>Quercus</taxon>
    </lineage>
</organism>
<protein>
    <submittedName>
        <fullName evidence="1">Uncharacterized protein</fullName>
    </submittedName>
</protein>
<dbReference type="Proteomes" id="UP001324115">
    <property type="component" value="Unassembled WGS sequence"/>
</dbReference>
<dbReference type="EMBL" id="JAXUIC010000004">
    <property type="protein sequence ID" value="KAK4591747.1"/>
    <property type="molecule type" value="Genomic_DNA"/>
</dbReference>
<evidence type="ECO:0000313" key="2">
    <source>
        <dbReference type="Proteomes" id="UP001324115"/>
    </source>
</evidence>
<keyword evidence="2" id="KW-1185">Reference proteome</keyword>
<accession>A0AAN7IYZ7</accession>
<dbReference type="AlphaFoldDB" id="A0AAN7IYZ7"/>
<comment type="caution">
    <text evidence="1">The sequence shown here is derived from an EMBL/GenBank/DDBJ whole genome shotgun (WGS) entry which is preliminary data.</text>
</comment>
<gene>
    <name evidence="1" type="ORF">RGQ29_016261</name>
</gene>